<accession>A0A7J9S945</accession>
<protein>
    <recommendedName>
        <fullName evidence="1">KAP NTPase domain-containing protein</fullName>
    </recommendedName>
</protein>
<comment type="caution">
    <text evidence="2">The sequence shown here is derived from an EMBL/GenBank/DDBJ whole genome shotgun (WGS) entry which is preliminary data.</text>
</comment>
<dbReference type="InterPro" id="IPR052754">
    <property type="entry name" value="NTPase_KAP_P-loop"/>
</dbReference>
<gene>
    <name evidence="2" type="ORF">HNP92_001745</name>
</gene>
<dbReference type="EMBL" id="JACHEC010000003">
    <property type="protein sequence ID" value="MBB6402423.1"/>
    <property type="molecule type" value="Genomic_DNA"/>
</dbReference>
<evidence type="ECO:0000313" key="2">
    <source>
        <dbReference type="EMBL" id="MBB6402423.1"/>
    </source>
</evidence>
<reference evidence="2 3" key="1">
    <citation type="submission" date="2020-08" db="EMBL/GenBank/DDBJ databases">
        <title>Genomic Encyclopedia of Type Strains, Phase IV (KMG-V): Genome sequencing to study the core and pangenomes of soil and plant-associated prokaryotes.</title>
        <authorList>
            <person name="Whitman W."/>
        </authorList>
    </citation>
    <scope>NUCLEOTIDE SEQUENCE [LARGE SCALE GENOMIC DNA]</scope>
    <source>
        <strain evidence="2 3">C11</strain>
    </source>
</reference>
<dbReference type="RefSeq" id="WP_184230796.1">
    <property type="nucleotide sequence ID" value="NZ_JACHEC010000003.1"/>
</dbReference>
<dbReference type="PANTHER" id="PTHR22674">
    <property type="entry name" value="NTPASE, KAP FAMILY P-LOOP DOMAIN-CONTAINING 1"/>
    <property type="match status" value="1"/>
</dbReference>
<evidence type="ECO:0000259" key="1">
    <source>
        <dbReference type="Pfam" id="PF07693"/>
    </source>
</evidence>
<organism evidence="2 3">
    <name type="scientific">Methanococcus maripaludis</name>
    <name type="common">Methanococcus deltae</name>
    <dbReference type="NCBI Taxonomy" id="39152"/>
    <lineage>
        <taxon>Archaea</taxon>
        <taxon>Methanobacteriati</taxon>
        <taxon>Methanobacteriota</taxon>
        <taxon>Methanomada group</taxon>
        <taxon>Methanococci</taxon>
        <taxon>Methanococcales</taxon>
        <taxon>Methanococcaceae</taxon>
        <taxon>Methanococcus</taxon>
    </lineage>
</organism>
<dbReference type="InterPro" id="IPR027417">
    <property type="entry name" value="P-loop_NTPase"/>
</dbReference>
<dbReference type="AlphaFoldDB" id="A0A7J9S945"/>
<dbReference type="InterPro" id="IPR011646">
    <property type="entry name" value="KAP_P-loop"/>
</dbReference>
<dbReference type="Gene3D" id="3.40.50.300">
    <property type="entry name" value="P-loop containing nucleotide triphosphate hydrolases"/>
    <property type="match status" value="1"/>
</dbReference>
<dbReference type="PANTHER" id="PTHR22674:SF6">
    <property type="entry name" value="NTPASE KAP FAMILY P-LOOP DOMAIN-CONTAINING PROTEIN 1"/>
    <property type="match status" value="1"/>
</dbReference>
<name>A0A7J9S945_METMI</name>
<dbReference type="SUPFAM" id="SSF52540">
    <property type="entry name" value="P-loop containing nucleoside triphosphate hydrolases"/>
    <property type="match status" value="1"/>
</dbReference>
<proteinExistence type="predicted"/>
<dbReference type="Pfam" id="PF07693">
    <property type="entry name" value="KAP_NTPase"/>
    <property type="match status" value="1"/>
</dbReference>
<sequence length="862" mass="100674">MGNNNILMEINNPEKKDLLEREGFHKSLAEIMNWQDHEKNGFVVGLYGSWGSGKSFSIDKSLEILENDFKEKINECKNSKQNRIKRFIKLKRIEKCNMLTIKFNPWYFTETDDLILNFFKCLSESLKTRQSILENIKDWIGKIFGVMWGLVSSIDKYLEKMSPEFITMNPILTITVTIGKIITKCLSVILKGSRQPTDIVTVKKKLDKKFENLPFRILVIMDDMDRLNDREIGQILHLVKCLADFKNITYVLSFDEKIVSNALENHQNGYGMHYLEKIIQFPIKMPEPHTLDLENILEEEIKNIIGENPRDIPQYFEFYPLCFSNMIKNIRDVNRYISIFNFNWNLLKNQVNKIDLIVLTALQVFTPEIYDWVKHNKELFVGYSVFDGTCVLGGSGYDHKYYKNKINEYLKNYRSIDADDVYQLLTVLFPNSAIKEFAILDTRDGNPENRIYGENSFNNYFMYCKSEHEFQTYELELYKKQGLTEKDFEGFLHKLSKSDRLERYILKLQNNGNSLYRVPPKNRTIIANGLIYSLEHVKHYSKKYISGQIVRGLHDLFSPTSDDLIMNTHILINSLKKSNDSYLVIDEIIRRSKNKNDRLTDVYSPDELINLDFEYLENNKLVEIINELYTFDEVKHFETIEAILSGINKEQMLFILENINHDLILECMKNVKDISGANIGATLTLLKKDIENVYAELNLRELTPPEHLTTLTGIDDKSDPYINQNAKYLQYIDKNILEDHISFVERCISSIAPFEEYQKFKKIKCGNIIDEILNIHHVNFLEISKLILGLNEPECGFLISGLGEPLIKEIASHLPSGEGPKIYEKITRIPKLRAFTQLDEISIEKINLFIENTYYYKNPTLK</sequence>
<evidence type="ECO:0000313" key="3">
    <source>
        <dbReference type="Proteomes" id="UP000536195"/>
    </source>
</evidence>
<feature type="domain" description="KAP NTPase" evidence="1">
    <location>
        <begin position="22"/>
        <end position="341"/>
    </location>
</feature>
<dbReference type="Proteomes" id="UP000536195">
    <property type="component" value="Unassembled WGS sequence"/>
</dbReference>